<dbReference type="GO" id="GO:0008270">
    <property type="term" value="F:zinc ion binding"/>
    <property type="evidence" value="ECO:0007669"/>
    <property type="project" value="InterPro"/>
</dbReference>
<keyword evidence="4" id="KW-1185">Reference proteome</keyword>
<evidence type="ECO:0000313" key="4">
    <source>
        <dbReference type="Proteomes" id="UP000031980"/>
    </source>
</evidence>
<dbReference type="GO" id="GO:0034039">
    <property type="term" value="F:8-oxo-7,8-dihydroguanine DNA N-glycosylase activity"/>
    <property type="evidence" value="ECO:0007669"/>
    <property type="project" value="TreeGrafter"/>
</dbReference>
<gene>
    <name evidence="3" type="ORF">BA92_11985</name>
</gene>
<evidence type="ECO:0000259" key="2">
    <source>
        <dbReference type="SMART" id="SM01232"/>
    </source>
</evidence>
<dbReference type="Gene3D" id="1.10.8.50">
    <property type="match status" value="1"/>
</dbReference>
<dbReference type="RefSeq" id="WP_041505403.1">
    <property type="nucleotide sequence ID" value="NZ_JPIU01000040.1"/>
</dbReference>
<accession>A0A0C3RFM0</accession>
<dbReference type="PANTHER" id="PTHR22993:SF9">
    <property type="entry name" value="FORMAMIDOPYRIMIDINE-DNA GLYCOSYLASE"/>
    <property type="match status" value="1"/>
</dbReference>
<dbReference type="EMBL" id="JPIU01000040">
    <property type="protein sequence ID" value="KIO44089.1"/>
    <property type="molecule type" value="Genomic_DNA"/>
</dbReference>
<evidence type="ECO:0000256" key="1">
    <source>
        <dbReference type="ARBA" id="ARBA00009409"/>
    </source>
</evidence>
<protein>
    <submittedName>
        <fullName evidence="3">Formamidopyrimidine-DNA glycosylase</fullName>
    </submittedName>
</protein>
<comment type="similarity">
    <text evidence="1">Belongs to the FPG family.</text>
</comment>
<dbReference type="Pfam" id="PF06831">
    <property type="entry name" value="H2TH"/>
    <property type="match status" value="1"/>
</dbReference>
<evidence type="ECO:0000313" key="3">
    <source>
        <dbReference type="EMBL" id="KIO44089.1"/>
    </source>
</evidence>
<reference evidence="3 4" key="1">
    <citation type="submission" date="2014-07" db="EMBL/GenBank/DDBJ databases">
        <title>Porphyromonadaceae bacterium OUH 308042 = ATCC BAA-2681 = DSM 28342 draft genome.</title>
        <authorList>
            <person name="Sydenham T.V."/>
            <person name="Hasman H."/>
            <person name="Justensen U.S."/>
        </authorList>
    </citation>
    <scope>NUCLEOTIDE SEQUENCE [LARGE SCALE GENOMIC DNA]</scope>
    <source>
        <strain evidence="3 4">OUH 308042</strain>
    </source>
</reference>
<dbReference type="SUPFAM" id="SSF46946">
    <property type="entry name" value="S13-like H2TH domain"/>
    <property type="match status" value="1"/>
</dbReference>
<comment type="caution">
    <text evidence="3">The sequence shown here is derived from an EMBL/GenBank/DDBJ whole genome shotgun (WGS) entry which is preliminary data.</text>
</comment>
<dbReference type="SUPFAM" id="SSF57716">
    <property type="entry name" value="Glucocorticoid receptor-like (DNA-binding domain)"/>
    <property type="match status" value="1"/>
</dbReference>
<dbReference type="OrthoDB" id="9800855at2"/>
<dbReference type="InterPro" id="IPR035937">
    <property type="entry name" value="FPG_N"/>
</dbReference>
<feature type="domain" description="Formamidopyrimidine-DNA glycosylase H2TH DNA-binding" evidence="2">
    <location>
        <begin position="144"/>
        <end position="232"/>
    </location>
</feature>
<dbReference type="PANTHER" id="PTHR22993">
    <property type="entry name" value="FORMAMIDOPYRIMIDINE-DNA GLYCOSYLASE"/>
    <property type="match status" value="1"/>
</dbReference>
<dbReference type="SUPFAM" id="SSF81624">
    <property type="entry name" value="N-terminal domain of MutM-like DNA repair proteins"/>
    <property type="match status" value="1"/>
</dbReference>
<sequence>MIEAPEALCLAEQLNRTIKGKRVTDLIVKNTPHRFTFFYGDTDEYEKRLFGKTVRRACAFGGMVEICAEDIRLVYTDGVNLRYYGPGERLPSKHQLLVGFEDQSCIIASVRMYGGIWCFPTGDFEGSLKPYYESAKYKPQVMTDTFDISYFMELLKGEEQGKKSIKAFLATGQTIPGLGNGVLQDILYHARIHPRSKVSSLSFTQKEGLFEAIKVVLSEMYCFGGRSTETDLFGKPGGYISHLSKATLGSNCLRCGEMILKENYMGGSIYYCPGCQKYE</sequence>
<dbReference type="InterPro" id="IPR015886">
    <property type="entry name" value="H2TH_FPG"/>
</dbReference>
<dbReference type="GO" id="GO:0006284">
    <property type="term" value="P:base-excision repair"/>
    <property type="evidence" value="ECO:0007669"/>
    <property type="project" value="InterPro"/>
</dbReference>
<dbReference type="GO" id="GO:0003684">
    <property type="term" value="F:damaged DNA binding"/>
    <property type="evidence" value="ECO:0007669"/>
    <property type="project" value="InterPro"/>
</dbReference>
<dbReference type="InterPro" id="IPR010979">
    <property type="entry name" value="Ribosomal_uS13-like_H2TH"/>
</dbReference>
<proteinExistence type="inferred from homology"/>
<organism evidence="3 4">
    <name type="scientific">Sanguibacteroides justesenii</name>
    <dbReference type="NCBI Taxonomy" id="1547597"/>
    <lineage>
        <taxon>Bacteria</taxon>
        <taxon>Pseudomonadati</taxon>
        <taxon>Bacteroidota</taxon>
        <taxon>Bacteroidia</taxon>
        <taxon>Bacteroidales</taxon>
        <taxon>Porphyromonadaceae</taxon>
        <taxon>Sanguibacteroides</taxon>
    </lineage>
</organism>
<dbReference type="AlphaFoldDB" id="A0A0C3RFM0"/>
<dbReference type="Proteomes" id="UP000031980">
    <property type="component" value="Unassembled WGS sequence"/>
</dbReference>
<dbReference type="GO" id="GO:0003906">
    <property type="term" value="F:DNA-(apurinic or apyrimidinic site) endonuclease activity"/>
    <property type="evidence" value="ECO:0007669"/>
    <property type="project" value="InterPro"/>
</dbReference>
<name>A0A0C3RFM0_9PORP</name>
<dbReference type="SMART" id="SM01232">
    <property type="entry name" value="H2TH"/>
    <property type="match status" value="1"/>
</dbReference>